<protein>
    <submittedName>
        <fullName evidence="1">Uncharacterized protein</fullName>
    </submittedName>
</protein>
<accession>A0AAE1B4I0</accession>
<dbReference type="EMBL" id="JAWDGP010000628">
    <property type="protein sequence ID" value="KAK3798746.1"/>
    <property type="molecule type" value="Genomic_DNA"/>
</dbReference>
<name>A0AAE1B4I0_9GAST</name>
<evidence type="ECO:0000313" key="1">
    <source>
        <dbReference type="EMBL" id="KAK3798746.1"/>
    </source>
</evidence>
<organism evidence="1 2">
    <name type="scientific">Elysia crispata</name>
    <name type="common">lettuce slug</name>
    <dbReference type="NCBI Taxonomy" id="231223"/>
    <lineage>
        <taxon>Eukaryota</taxon>
        <taxon>Metazoa</taxon>
        <taxon>Spiralia</taxon>
        <taxon>Lophotrochozoa</taxon>
        <taxon>Mollusca</taxon>
        <taxon>Gastropoda</taxon>
        <taxon>Heterobranchia</taxon>
        <taxon>Euthyneura</taxon>
        <taxon>Panpulmonata</taxon>
        <taxon>Sacoglossa</taxon>
        <taxon>Placobranchoidea</taxon>
        <taxon>Plakobranchidae</taxon>
        <taxon>Elysia</taxon>
    </lineage>
</organism>
<reference evidence="1" key="1">
    <citation type="journal article" date="2023" name="G3 (Bethesda)">
        <title>A reference genome for the long-term kleptoplast-retaining sea slug Elysia crispata morphotype clarki.</title>
        <authorList>
            <person name="Eastman K.E."/>
            <person name="Pendleton A.L."/>
            <person name="Shaikh M.A."/>
            <person name="Suttiyut T."/>
            <person name="Ogas R."/>
            <person name="Tomko P."/>
            <person name="Gavelis G."/>
            <person name="Widhalm J.R."/>
            <person name="Wisecaver J.H."/>
        </authorList>
    </citation>
    <scope>NUCLEOTIDE SEQUENCE</scope>
    <source>
        <strain evidence="1">ECLA1</strain>
    </source>
</reference>
<evidence type="ECO:0000313" key="2">
    <source>
        <dbReference type="Proteomes" id="UP001283361"/>
    </source>
</evidence>
<proteinExistence type="predicted"/>
<keyword evidence="2" id="KW-1185">Reference proteome</keyword>
<sequence length="104" mass="11566">MTHQSLITPSLRDSHGFKRSNQYVENSGQLTGMFVMPLVPARLFVKAKSGLKWDVISLQQRWTELEMVPTIICSTNSDPQQANVSGYFLLLRAQAACGSPPSKK</sequence>
<dbReference type="AlphaFoldDB" id="A0AAE1B4I0"/>
<gene>
    <name evidence="1" type="ORF">RRG08_064306</name>
</gene>
<dbReference type="Proteomes" id="UP001283361">
    <property type="component" value="Unassembled WGS sequence"/>
</dbReference>
<comment type="caution">
    <text evidence="1">The sequence shown here is derived from an EMBL/GenBank/DDBJ whole genome shotgun (WGS) entry which is preliminary data.</text>
</comment>